<evidence type="ECO:0000313" key="2">
    <source>
        <dbReference type="Proteomes" id="UP000317371"/>
    </source>
</evidence>
<accession>A0A540VFP5</accession>
<dbReference type="Proteomes" id="UP000317371">
    <property type="component" value="Unassembled WGS sequence"/>
</dbReference>
<dbReference type="AlphaFoldDB" id="A0A540VFP5"/>
<dbReference type="EMBL" id="VIGC01000012">
    <property type="protein sequence ID" value="TQE95600.1"/>
    <property type="molecule type" value="Genomic_DNA"/>
</dbReference>
<reference evidence="1 2" key="1">
    <citation type="submission" date="2019-06" db="EMBL/GenBank/DDBJ databases">
        <title>Genome sequence of Litorilinea aerophila BAA-2444.</title>
        <authorList>
            <person name="Maclea K.S."/>
            <person name="Maurais E.G."/>
            <person name="Iannazzi L.C."/>
        </authorList>
    </citation>
    <scope>NUCLEOTIDE SEQUENCE [LARGE SCALE GENOMIC DNA]</scope>
    <source>
        <strain evidence="1 2">ATCC BAA-2444</strain>
    </source>
</reference>
<sequence>MTISTASQSLTIPVAHVDDAGSVAALLDALRAIHGPAYDFAVGQWEGETQVHAPAGHIRYRFIVRAQEAAIALRPGDRVRGPAPEGPYQPLDEEYGEGYGQVIAPHREALWPGDSLCVAGDEAPVILFGQGTYFDVIAEKTPYPAPRLALLRHLTDKPGGCAAYPGAFRREALPPVRPPADAEDRRGVNRVNQHTLDMRMDRRPTPIRHYHGVIPVGGGQVVPHSETAIVLSRRVYGLPEVEREDEGHILIYRRPAEDPGDTLVIPVRPGSIVVTPATPEGVAGHCFENAFAMLVAIPGFVAPYNMIACTGMDAEKR</sequence>
<keyword evidence="2" id="KW-1185">Reference proteome</keyword>
<proteinExistence type="predicted"/>
<protein>
    <submittedName>
        <fullName evidence="1">Uncharacterized protein</fullName>
    </submittedName>
</protein>
<evidence type="ECO:0000313" key="1">
    <source>
        <dbReference type="EMBL" id="TQE95600.1"/>
    </source>
</evidence>
<gene>
    <name evidence="1" type="ORF">FKZ61_10745</name>
</gene>
<dbReference type="InParanoid" id="A0A540VFP5"/>
<comment type="caution">
    <text evidence="1">The sequence shown here is derived from an EMBL/GenBank/DDBJ whole genome shotgun (WGS) entry which is preliminary data.</text>
</comment>
<dbReference type="OrthoDB" id="9816402at2"/>
<organism evidence="1 2">
    <name type="scientific">Litorilinea aerophila</name>
    <dbReference type="NCBI Taxonomy" id="1204385"/>
    <lineage>
        <taxon>Bacteria</taxon>
        <taxon>Bacillati</taxon>
        <taxon>Chloroflexota</taxon>
        <taxon>Caldilineae</taxon>
        <taxon>Caldilineales</taxon>
        <taxon>Caldilineaceae</taxon>
        <taxon>Litorilinea</taxon>
    </lineage>
</organism>
<dbReference type="RefSeq" id="WP_141610135.1">
    <property type="nucleotide sequence ID" value="NZ_VIGC02000012.1"/>
</dbReference>
<name>A0A540VFP5_9CHLR</name>